<comment type="caution">
    <text evidence="1">The sequence shown here is derived from an EMBL/GenBank/DDBJ whole genome shotgun (WGS) entry which is preliminary data.</text>
</comment>
<sequence>MEVDIDIFVGNNTLLDPEIYEMWLSGQQASDGANLLINGSLKDFDIDYGMLLSDVLDHYRTFQMLERLLHYPKRLTEQWIFQIAPSIQRMLIERYYEFDDSVIREFLGKKLSARNRKDLDDVSDKTGVQVKSCRRQFDNVKRVYKVVEDSNCDLVDSIRSTFLLSENLARKYAAIMYLTSNRFETGKRKLQYITFDDFLFCANLMMCNWCCPKTDCSFEETSMEMDREFLQDLRDLKPVLEKETYDELKGYVLGIMKSKLPERIYSDLDSNFKSFTRAVVNIAYGLNHSKEARDLFVDIVEKFVEPLRQGRWSDKELRSFLEIYTSAASHVQFFKKLSISVDIVGIVVTNIISMFSARVLCVHLSKIMGISSLVLFVLL</sequence>
<keyword evidence="2" id="KW-1185">Reference proteome</keyword>
<feature type="non-terminal residue" evidence="1">
    <location>
        <position position="1"/>
    </location>
</feature>
<organism evidence="1 2">
    <name type="scientific">Trichonephila inaurata madagascariensis</name>
    <dbReference type="NCBI Taxonomy" id="2747483"/>
    <lineage>
        <taxon>Eukaryota</taxon>
        <taxon>Metazoa</taxon>
        <taxon>Ecdysozoa</taxon>
        <taxon>Arthropoda</taxon>
        <taxon>Chelicerata</taxon>
        <taxon>Arachnida</taxon>
        <taxon>Araneae</taxon>
        <taxon>Araneomorphae</taxon>
        <taxon>Entelegynae</taxon>
        <taxon>Araneoidea</taxon>
        <taxon>Nephilidae</taxon>
        <taxon>Trichonephila</taxon>
        <taxon>Trichonephila inaurata</taxon>
    </lineage>
</organism>
<dbReference type="Pfam" id="PF05427">
    <property type="entry name" value="FIBP"/>
    <property type="match status" value="1"/>
</dbReference>
<evidence type="ECO:0000313" key="2">
    <source>
        <dbReference type="Proteomes" id="UP000886998"/>
    </source>
</evidence>
<dbReference type="GO" id="GO:0005634">
    <property type="term" value="C:nucleus"/>
    <property type="evidence" value="ECO:0007669"/>
    <property type="project" value="TreeGrafter"/>
</dbReference>
<dbReference type="OrthoDB" id="16955at2759"/>
<name>A0A8X6XJ96_9ARAC</name>
<reference evidence="1" key="1">
    <citation type="submission" date="2020-08" db="EMBL/GenBank/DDBJ databases">
        <title>Multicomponent nature underlies the extraordinary mechanical properties of spider dragline silk.</title>
        <authorList>
            <person name="Kono N."/>
            <person name="Nakamura H."/>
            <person name="Mori M."/>
            <person name="Yoshida Y."/>
            <person name="Ohtoshi R."/>
            <person name="Malay A.D."/>
            <person name="Moran D.A.P."/>
            <person name="Tomita M."/>
            <person name="Numata K."/>
            <person name="Arakawa K."/>
        </authorList>
    </citation>
    <scope>NUCLEOTIDE SEQUENCE</scope>
</reference>
<dbReference type="InterPro" id="IPR008614">
    <property type="entry name" value="FIBP"/>
</dbReference>
<dbReference type="PANTHER" id="PTHR13223">
    <property type="entry name" value="ACIDIC FIBROBLAST GROWTH FACTOR INTRACELLULAR BINDING PROTEIN"/>
    <property type="match status" value="1"/>
</dbReference>
<dbReference type="AlphaFoldDB" id="A0A8X6XJ96"/>
<dbReference type="EMBL" id="BMAV01010071">
    <property type="protein sequence ID" value="GFY54907.1"/>
    <property type="molecule type" value="Genomic_DNA"/>
</dbReference>
<evidence type="ECO:0000313" key="1">
    <source>
        <dbReference type="EMBL" id="GFY54907.1"/>
    </source>
</evidence>
<accession>A0A8X6XJ96</accession>
<gene>
    <name evidence="1" type="primary">Fibp</name>
    <name evidence="1" type="ORF">TNIN_500672</name>
</gene>
<protein>
    <submittedName>
        <fullName evidence="1">Acidic fibroblast growth factor intracellular-binding protein</fullName>
    </submittedName>
</protein>
<proteinExistence type="predicted"/>
<dbReference type="Proteomes" id="UP000886998">
    <property type="component" value="Unassembled WGS sequence"/>
</dbReference>
<dbReference type="PANTHER" id="PTHR13223:SF2">
    <property type="entry name" value="ACIDIC FIBROBLAST GROWTH FACTOR INTRACELLULAR-BINDING PROTEIN"/>
    <property type="match status" value="1"/>
</dbReference>